<dbReference type="SUPFAM" id="SSF47781">
    <property type="entry name" value="RuvA domain 2-like"/>
    <property type="match status" value="1"/>
</dbReference>
<reference evidence="5" key="1">
    <citation type="submission" date="2016-04" db="EMBL/GenBank/DDBJ databases">
        <authorList>
            <person name="Tagini F."/>
        </authorList>
    </citation>
    <scope>NUCLEOTIDE SEQUENCE [LARGE SCALE GENOMIC DNA]</scope>
    <source>
        <strain evidence="5">CHUV0807</strain>
    </source>
</reference>
<dbReference type="SUPFAM" id="SSF102405">
    <property type="entry name" value="MCP/YpsA-like"/>
    <property type="match status" value="1"/>
</dbReference>
<feature type="domain" description="DprA winged helix" evidence="3">
    <location>
        <begin position="304"/>
        <end position="363"/>
    </location>
</feature>
<dbReference type="Pfam" id="PF17782">
    <property type="entry name" value="WHD_DprA"/>
    <property type="match status" value="1"/>
</dbReference>
<dbReference type="InterPro" id="IPR057666">
    <property type="entry name" value="DrpA_SLOG"/>
</dbReference>
<dbReference type="NCBIfam" id="TIGR00732">
    <property type="entry name" value="dprA"/>
    <property type="match status" value="1"/>
</dbReference>
<gene>
    <name evidence="4" type="ORF">CHUV0807_1947</name>
</gene>
<dbReference type="InterPro" id="IPR036388">
    <property type="entry name" value="WH-like_DNA-bd_sf"/>
</dbReference>
<accession>A0A1C3H5U3</accession>
<dbReference type="AlphaFoldDB" id="A0A1C3H5U3"/>
<dbReference type="RefSeq" id="WP_079541562.1">
    <property type="nucleotide sequence ID" value="NZ_FKLO01000065.1"/>
</dbReference>
<protein>
    <submittedName>
        <fullName evidence="4">Rossmann fold nucleotide-binding protein Smf possibly involved in DNA uptake</fullName>
    </submittedName>
</protein>
<dbReference type="EMBL" id="FKLO01000065">
    <property type="protein sequence ID" value="SAM68599.1"/>
    <property type="molecule type" value="Genomic_DNA"/>
</dbReference>
<dbReference type="Gene3D" id="3.40.50.450">
    <property type="match status" value="1"/>
</dbReference>
<dbReference type="InterPro" id="IPR003488">
    <property type="entry name" value="DprA"/>
</dbReference>
<organism evidence="4 5">
    <name type="scientific">Cardiobacterium hominis</name>
    <dbReference type="NCBI Taxonomy" id="2718"/>
    <lineage>
        <taxon>Bacteria</taxon>
        <taxon>Pseudomonadati</taxon>
        <taxon>Pseudomonadota</taxon>
        <taxon>Gammaproteobacteria</taxon>
        <taxon>Cardiobacteriales</taxon>
        <taxon>Cardiobacteriaceae</taxon>
        <taxon>Cardiobacterium</taxon>
    </lineage>
</organism>
<name>A0A1C3H5U3_9GAMM</name>
<evidence type="ECO:0000256" key="1">
    <source>
        <dbReference type="ARBA" id="ARBA00006525"/>
    </source>
</evidence>
<evidence type="ECO:0000313" key="5">
    <source>
        <dbReference type="Proteomes" id="UP000190837"/>
    </source>
</evidence>
<proteinExistence type="inferred from homology"/>
<comment type="similarity">
    <text evidence="1">Belongs to the DprA/Smf family.</text>
</comment>
<dbReference type="GO" id="GO:0009294">
    <property type="term" value="P:DNA-mediated transformation"/>
    <property type="evidence" value="ECO:0007669"/>
    <property type="project" value="InterPro"/>
</dbReference>
<dbReference type="PANTHER" id="PTHR43022">
    <property type="entry name" value="PROTEIN SMF"/>
    <property type="match status" value="1"/>
</dbReference>
<feature type="domain" description="Smf/DprA SLOG" evidence="2">
    <location>
        <begin position="83"/>
        <end position="290"/>
    </location>
</feature>
<dbReference type="Gene3D" id="1.10.10.10">
    <property type="entry name" value="Winged helix-like DNA-binding domain superfamily/Winged helix DNA-binding domain"/>
    <property type="match status" value="1"/>
</dbReference>
<evidence type="ECO:0000259" key="3">
    <source>
        <dbReference type="Pfam" id="PF17782"/>
    </source>
</evidence>
<sequence length="369" mass="39374">MRFDLRAWCALLRAPGVGSKTYHTLLEAFGSPEAFFHAPTADIRKRLPNLSADKIAAWQAMLNDPAVNADLDWLQQGDGRYIIPLHHPAYPPLLRETDDAPPLLFVHGDAALLATTQIAIVGSRNATEPARRTCHSFAQDFAQAGITVTSGLALGIDGAAHEGALRGGGKTIAVVGTGLDRVYPARHHDLAHRISAQGAIVSEYPIGTGVRAGNFPRRNRIISGLALGVLVVEASAQSGSLITARLAADQGREVFAIPGSIHNPLAKGCHRLIKDGAKLIETAQDVLEELYPLARANLEMQIQSAPPAAATTDNDSHPLLEAMGFDPCRVDDLVARLDLTPAEISAMLIIFELDGRVTALPGGMFQRLS</sequence>
<evidence type="ECO:0000313" key="4">
    <source>
        <dbReference type="EMBL" id="SAM68599.1"/>
    </source>
</evidence>
<dbReference type="PANTHER" id="PTHR43022:SF1">
    <property type="entry name" value="PROTEIN SMF"/>
    <property type="match status" value="1"/>
</dbReference>
<dbReference type="Pfam" id="PF02481">
    <property type="entry name" value="DNA_processg_A"/>
    <property type="match status" value="1"/>
</dbReference>
<evidence type="ECO:0000259" key="2">
    <source>
        <dbReference type="Pfam" id="PF02481"/>
    </source>
</evidence>
<dbReference type="InterPro" id="IPR010994">
    <property type="entry name" value="RuvA_2-like"/>
</dbReference>
<dbReference type="Proteomes" id="UP000190837">
    <property type="component" value="Unassembled WGS sequence"/>
</dbReference>
<dbReference type="InterPro" id="IPR041614">
    <property type="entry name" value="DprA_WH"/>
</dbReference>